<dbReference type="FunFam" id="1.10.10.10:FF:000001">
    <property type="entry name" value="LysR family transcriptional regulator"/>
    <property type="match status" value="1"/>
</dbReference>
<dbReference type="InterPro" id="IPR000847">
    <property type="entry name" value="LysR_HTH_N"/>
</dbReference>
<dbReference type="RefSeq" id="WP_140648488.1">
    <property type="nucleotide sequence ID" value="NZ_RCZB01000002.1"/>
</dbReference>
<comment type="similarity">
    <text evidence="1">Belongs to the LysR transcriptional regulatory family.</text>
</comment>
<dbReference type="EMBL" id="RCZO01000001">
    <property type="protein sequence ID" value="TPG11273.1"/>
    <property type="molecule type" value="Genomic_DNA"/>
</dbReference>
<evidence type="ECO:0000313" key="7">
    <source>
        <dbReference type="Proteomes" id="UP000319486"/>
    </source>
</evidence>
<dbReference type="SUPFAM" id="SSF53850">
    <property type="entry name" value="Periplasmic binding protein-like II"/>
    <property type="match status" value="1"/>
</dbReference>
<dbReference type="PANTHER" id="PTHR30126">
    <property type="entry name" value="HTH-TYPE TRANSCRIPTIONAL REGULATOR"/>
    <property type="match status" value="1"/>
</dbReference>
<dbReference type="SUPFAM" id="SSF46785">
    <property type="entry name" value="Winged helix' DNA-binding domain"/>
    <property type="match status" value="1"/>
</dbReference>
<accession>A0A502CER6</accession>
<proteinExistence type="inferred from homology"/>
<reference evidence="6 7" key="1">
    <citation type="journal article" date="2019" name="Environ. Microbiol.">
        <title>Species interactions and distinct microbial communities in high Arctic permafrost affected cryosols are associated with the CH4 and CO2 gas fluxes.</title>
        <authorList>
            <person name="Altshuler I."/>
            <person name="Hamel J."/>
            <person name="Turney S."/>
            <person name="Magnuson E."/>
            <person name="Levesque R."/>
            <person name="Greer C."/>
            <person name="Whyte L.G."/>
        </authorList>
    </citation>
    <scope>NUCLEOTIDE SEQUENCE [LARGE SCALE GENOMIC DNA]</scope>
    <source>
        <strain evidence="6 7">S13Y</strain>
    </source>
</reference>
<comment type="caution">
    <text evidence="6">The sequence shown here is derived from an EMBL/GenBank/DDBJ whole genome shotgun (WGS) entry which is preliminary data.</text>
</comment>
<dbReference type="InterPro" id="IPR036390">
    <property type="entry name" value="WH_DNA-bd_sf"/>
</dbReference>
<dbReference type="AlphaFoldDB" id="A0A502CER6"/>
<evidence type="ECO:0000256" key="1">
    <source>
        <dbReference type="ARBA" id="ARBA00009437"/>
    </source>
</evidence>
<evidence type="ECO:0000256" key="4">
    <source>
        <dbReference type="ARBA" id="ARBA00023163"/>
    </source>
</evidence>
<evidence type="ECO:0000259" key="5">
    <source>
        <dbReference type="PROSITE" id="PS50931"/>
    </source>
</evidence>
<dbReference type="PROSITE" id="PS50931">
    <property type="entry name" value="HTH_LYSR"/>
    <property type="match status" value="1"/>
</dbReference>
<feature type="domain" description="HTH lysR-type" evidence="5">
    <location>
        <begin position="1"/>
        <end position="58"/>
    </location>
</feature>
<evidence type="ECO:0000313" key="6">
    <source>
        <dbReference type="EMBL" id="TPG11273.1"/>
    </source>
</evidence>
<protein>
    <submittedName>
        <fullName evidence="6">LysR family transcriptional regulator</fullName>
    </submittedName>
</protein>
<dbReference type="Pfam" id="PF03466">
    <property type="entry name" value="LysR_substrate"/>
    <property type="match status" value="1"/>
</dbReference>
<evidence type="ECO:0000256" key="2">
    <source>
        <dbReference type="ARBA" id="ARBA00023015"/>
    </source>
</evidence>
<keyword evidence="7" id="KW-1185">Reference proteome</keyword>
<dbReference type="PRINTS" id="PR00039">
    <property type="entry name" value="HTHLYSR"/>
</dbReference>
<keyword evidence="2" id="KW-0805">Transcription regulation</keyword>
<sequence length="307" mass="33372">MNTRDISAFIAVVETGSIVQAAAAMHLTQPAVTRRMQSLEMLLGVELLDRQSKPLRPTAAGREVYEKGRQLLHAEADLMALVREDVEPTGELRLGMPPYLADLTLAAPVDGLRERFPRLTLRIQTSWSQSLVEHVEQGMLDAAVIGFAEDTAPPAGLTAHAFSRQPIRIVASPALNLRTRVSLKDLSAFPWVLSQNGCGMRSALRRSMEAQGLPFDVAVEAIGADLQLSLVSRGAGVGMITADLLASSAYRETLKVLSVSDFKSDIVAWLVHRPLPPRLKAPVALLLQELEKLASRQPGAPRARKRA</sequence>
<evidence type="ECO:0000256" key="3">
    <source>
        <dbReference type="ARBA" id="ARBA00023125"/>
    </source>
</evidence>
<dbReference type="Proteomes" id="UP000319486">
    <property type="component" value="Unassembled WGS sequence"/>
</dbReference>
<dbReference type="OrthoDB" id="8850588at2"/>
<dbReference type="GO" id="GO:0000976">
    <property type="term" value="F:transcription cis-regulatory region binding"/>
    <property type="evidence" value="ECO:0007669"/>
    <property type="project" value="TreeGrafter"/>
</dbReference>
<dbReference type="InterPro" id="IPR036388">
    <property type="entry name" value="WH-like_DNA-bd_sf"/>
</dbReference>
<dbReference type="Pfam" id="PF00126">
    <property type="entry name" value="HTH_1"/>
    <property type="match status" value="1"/>
</dbReference>
<name>A0A502CER6_9GAMM</name>
<dbReference type="Gene3D" id="3.40.190.290">
    <property type="match status" value="1"/>
</dbReference>
<dbReference type="Gene3D" id="1.10.10.10">
    <property type="entry name" value="Winged helix-like DNA-binding domain superfamily/Winged helix DNA-binding domain"/>
    <property type="match status" value="1"/>
</dbReference>
<dbReference type="InterPro" id="IPR005119">
    <property type="entry name" value="LysR_subst-bd"/>
</dbReference>
<dbReference type="PANTHER" id="PTHR30126:SF39">
    <property type="entry name" value="HTH-TYPE TRANSCRIPTIONAL REGULATOR CYSL"/>
    <property type="match status" value="1"/>
</dbReference>
<keyword evidence="4" id="KW-0804">Transcription</keyword>
<gene>
    <name evidence="6" type="ORF">EAH88_01615</name>
</gene>
<keyword evidence="3" id="KW-0238">DNA-binding</keyword>
<organism evidence="6 7">
    <name type="scientific">Rhodanobacter glycinis</name>
    <dbReference type="NCBI Taxonomy" id="582702"/>
    <lineage>
        <taxon>Bacteria</taxon>
        <taxon>Pseudomonadati</taxon>
        <taxon>Pseudomonadota</taxon>
        <taxon>Gammaproteobacteria</taxon>
        <taxon>Lysobacterales</taxon>
        <taxon>Rhodanobacteraceae</taxon>
        <taxon>Rhodanobacter</taxon>
    </lineage>
</organism>
<dbReference type="CDD" id="cd05466">
    <property type="entry name" value="PBP2_LTTR_substrate"/>
    <property type="match status" value="1"/>
</dbReference>
<dbReference type="GO" id="GO:0003700">
    <property type="term" value="F:DNA-binding transcription factor activity"/>
    <property type="evidence" value="ECO:0007669"/>
    <property type="project" value="InterPro"/>
</dbReference>